<feature type="transmembrane region" description="Helical" evidence="2">
    <location>
        <begin position="211"/>
        <end position="235"/>
    </location>
</feature>
<sequence>MAAGSPWRWHSGLLLCQVALLLFFTWAADLIHRDRHLGTQYPGHLAVCLIFMINGIFFLVNDEKNIQWREIARLRGWAGVLAGTSYVVGTVVTNNWHGNPPHDFLRWGRHVSFCMIVVQCGAIMAWASRKNWREVYVIAEGLLALMWVAFGLVHLHHGFLSQMLHILFSAWGALGGLAVILRHHIAAGSAYLFAAYITFAAQNAACDYYKYQAAAPLTIVAFLHMIPLSFVMVYISVFRDNPGEVEGELSQQQSSDEAHNQQSETMESTRLVHRDTHLASDRPTSARRMEDVELGVTSSGLKLLSPVGG</sequence>
<feature type="transmembrane region" description="Helical" evidence="2">
    <location>
        <begin position="43"/>
        <end position="60"/>
    </location>
</feature>
<feature type="compositionally biased region" description="Polar residues" evidence="1">
    <location>
        <begin position="249"/>
        <end position="268"/>
    </location>
</feature>
<feature type="transmembrane region" description="Helical" evidence="2">
    <location>
        <begin position="135"/>
        <end position="153"/>
    </location>
</feature>
<organism evidence="4">
    <name type="scientific">Lotharella globosa</name>
    <dbReference type="NCBI Taxonomy" id="91324"/>
    <lineage>
        <taxon>Eukaryota</taxon>
        <taxon>Sar</taxon>
        <taxon>Rhizaria</taxon>
        <taxon>Cercozoa</taxon>
        <taxon>Chlorarachniophyceae</taxon>
        <taxon>Lotharella</taxon>
    </lineage>
</organism>
<feature type="compositionally biased region" description="Basic and acidic residues" evidence="1">
    <location>
        <begin position="270"/>
        <end position="280"/>
    </location>
</feature>
<keyword evidence="2" id="KW-0812">Transmembrane</keyword>
<evidence type="ECO:0000256" key="2">
    <source>
        <dbReference type="SAM" id="Phobius"/>
    </source>
</evidence>
<feature type="transmembrane region" description="Helical" evidence="2">
    <location>
        <begin position="188"/>
        <end position="205"/>
    </location>
</feature>
<feature type="transmembrane region" description="Helical" evidence="2">
    <location>
        <begin position="159"/>
        <end position="181"/>
    </location>
</feature>
<feature type="chain" id="PRO_5030806612" evidence="3">
    <location>
        <begin position="28"/>
        <end position="309"/>
    </location>
</feature>
<keyword evidence="2" id="KW-0472">Membrane</keyword>
<dbReference type="AlphaFoldDB" id="A0A7S3ZBP7"/>
<feature type="transmembrane region" description="Helical" evidence="2">
    <location>
        <begin position="72"/>
        <end position="92"/>
    </location>
</feature>
<evidence type="ECO:0000256" key="3">
    <source>
        <dbReference type="SAM" id="SignalP"/>
    </source>
</evidence>
<reference evidence="4" key="1">
    <citation type="submission" date="2021-01" db="EMBL/GenBank/DDBJ databases">
        <authorList>
            <person name="Corre E."/>
            <person name="Pelletier E."/>
            <person name="Niang G."/>
            <person name="Scheremetjew M."/>
            <person name="Finn R."/>
            <person name="Kale V."/>
            <person name="Holt S."/>
            <person name="Cochrane G."/>
            <person name="Meng A."/>
            <person name="Brown T."/>
            <person name="Cohen L."/>
        </authorList>
    </citation>
    <scope>NUCLEOTIDE SEQUENCE</scope>
    <source>
        <strain evidence="4">CCCM811</strain>
    </source>
</reference>
<evidence type="ECO:0000256" key="1">
    <source>
        <dbReference type="SAM" id="MobiDB-lite"/>
    </source>
</evidence>
<evidence type="ECO:0000313" key="4">
    <source>
        <dbReference type="EMBL" id="CAE0678322.1"/>
    </source>
</evidence>
<feature type="region of interest" description="Disordered" evidence="1">
    <location>
        <begin position="246"/>
        <end position="297"/>
    </location>
</feature>
<name>A0A7S3ZBP7_9EUKA</name>
<accession>A0A7S3ZBP7</accession>
<gene>
    <name evidence="4" type="ORF">LGLO00237_LOCUS30104</name>
</gene>
<proteinExistence type="predicted"/>
<keyword evidence="3" id="KW-0732">Signal</keyword>
<feature type="signal peptide" evidence="3">
    <location>
        <begin position="1"/>
        <end position="27"/>
    </location>
</feature>
<protein>
    <submittedName>
        <fullName evidence="4">Uncharacterized protein</fullName>
    </submittedName>
</protein>
<keyword evidence="2" id="KW-1133">Transmembrane helix</keyword>
<dbReference type="EMBL" id="HBIV01042829">
    <property type="protein sequence ID" value="CAE0678322.1"/>
    <property type="molecule type" value="Transcribed_RNA"/>
</dbReference>
<feature type="transmembrane region" description="Helical" evidence="2">
    <location>
        <begin position="107"/>
        <end position="128"/>
    </location>
</feature>